<feature type="transmembrane region" description="Helical" evidence="2">
    <location>
        <begin position="419"/>
        <end position="440"/>
    </location>
</feature>
<accession>A0A1E7FNQ5</accession>
<feature type="region of interest" description="Disordered" evidence="1">
    <location>
        <begin position="92"/>
        <end position="111"/>
    </location>
</feature>
<evidence type="ECO:0000313" key="4">
    <source>
        <dbReference type="Proteomes" id="UP000095751"/>
    </source>
</evidence>
<evidence type="ECO:0000256" key="2">
    <source>
        <dbReference type="SAM" id="Phobius"/>
    </source>
</evidence>
<evidence type="ECO:0000313" key="3">
    <source>
        <dbReference type="EMBL" id="OEU19798.1"/>
    </source>
</evidence>
<dbReference type="PANTHER" id="PTHR22911">
    <property type="entry name" value="ACYL-MALONYL CONDENSING ENZYME-RELATED"/>
    <property type="match status" value="1"/>
</dbReference>
<feature type="transmembrane region" description="Helical" evidence="2">
    <location>
        <begin position="253"/>
        <end position="271"/>
    </location>
</feature>
<dbReference type="Proteomes" id="UP000095751">
    <property type="component" value="Unassembled WGS sequence"/>
</dbReference>
<dbReference type="GO" id="GO:0016020">
    <property type="term" value="C:membrane"/>
    <property type="evidence" value="ECO:0007669"/>
    <property type="project" value="TreeGrafter"/>
</dbReference>
<feature type="transmembrane region" description="Helical" evidence="2">
    <location>
        <begin position="220"/>
        <end position="241"/>
    </location>
</feature>
<evidence type="ECO:0000256" key="1">
    <source>
        <dbReference type="SAM" id="MobiDB-lite"/>
    </source>
</evidence>
<feature type="transmembrane region" description="Helical" evidence="2">
    <location>
        <begin position="188"/>
        <end position="208"/>
    </location>
</feature>
<dbReference type="InParanoid" id="A0A1E7FNQ5"/>
<dbReference type="OrthoDB" id="74158at2759"/>
<gene>
    <name evidence="3" type="ORF">FRACYDRAFT_182079</name>
</gene>
<dbReference type="KEGG" id="fcy:FRACYDRAFT_182079"/>
<protein>
    <recommendedName>
        <fullName evidence="5">EamA domain-containing protein</fullName>
    </recommendedName>
</protein>
<name>A0A1E7FNQ5_9STRA</name>
<proteinExistence type="predicted"/>
<feature type="transmembrane region" description="Helical" evidence="2">
    <location>
        <begin position="472"/>
        <end position="493"/>
    </location>
</feature>
<feature type="transmembrane region" description="Helical" evidence="2">
    <location>
        <begin position="370"/>
        <end position="392"/>
    </location>
</feature>
<keyword evidence="2" id="KW-0472">Membrane</keyword>
<dbReference type="AlphaFoldDB" id="A0A1E7FNQ5"/>
<keyword evidence="2" id="KW-1133">Transmembrane helix</keyword>
<dbReference type="PANTHER" id="PTHR22911:SF79">
    <property type="entry name" value="MOBA-LIKE NTP TRANSFERASE DOMAIN-CONTAINING PROTEIN"/>
    <property type="match status" value="1"/>
</dbReference>
<organism evidence="3 4">
    <name type="scientific">Fragilariopsis cylindrus CCMP1102</name>
    <dbReference type="NCBI Taxonomy" id="635003"/>
    <lineage>
        <taxon>Eukaryota</taxon>
        <taxon>Sar</taxon>
        <taxon>Stramenopiles</taxon>
        <taxon>Ochrophyta</taxon>
        <taxon>Bacillariophyta</taxon>
        <taxon>Bacillariophyceae</taxon>
        <taxon>Bacillariophycidae</taxon>
        <taxon>Bacillariales</taxon>
        <taxon>Bacillariaceae</taxon>
        <taxon>Fragilariopsis</taxon>
    </lineage>
</organism>
<feature type="transmembrane region" description="Helical" evidence="2">
    <location>
        <begin position="341"/>
        <end position="358"/>
    </location>
</feature>
<keyword evidence="2" id="KW-0812">Transmembrane</keyword>
<evidence type="ECO:0008006" key="5">
    <source>
        <dbReference type="Google" id="ProtNLM"/>
    </source>
</evidence>
<dbReference type="EMBL" id="KV784355">
    <property type="protein sequence ID" value="OEU19798.1"/>
    <property type="molecule type" value="Genomic_DNA"/>
</dbReference>
<reference evidence="3 4" key="1">
    <citation type="submission" date="2016-09" db="EMBL/GenBank/DDBJ databases">
        <title>Extensive genetic diversity and differential bi-allelic expression allows diatom success in the polar Southern Ocean.</title>
        <authorList>
            <consortium name="DOE Joint Genome Institute"/>
            <person name="Mock T."/>
            <person name="Otillar R.P."/>
            <person name="Strauss J."/>
            <person name="Dupont C."/>
            <person name="Frickenhaus S."/>
            <person name="Maumus F."/>
            <person name="Mcmullan M."/>
            <person name="Sanges R."/>
            <person name="Schmutz J."/>
            <person name="Toseland A."/>
            <person name="Valas R."/>
            <person name="Veluchamy A."/>
            <person name="Ward B.J."/>
            <person name="Allen A."/>
            <person name="Barry K."/>
            <person name="Falciatore A."/>
            <person name="Ferrante M."/>
            <person name="Fortunato A.E."/>
            <person name="Gloeckner G."/>
            <person name="Gruber A."/>
            <person name="Hipkin R."/>
            <person name="Janech M."/>
            <person name="Kroth P."/>
            <person name="Leese F."/>
            <person name="Lindquist E."/>
            <person name="Lyon B.R."/>
            <person name="Martin J."/>
            <person name="Mayer C."/>
            <person name="Parker M."/>
            <person name="Quesneville H."/>
            <person name="Raymond J."/>
            <person name="Uhlig C."/>
            <person name="Valentin K.U."/>
            <person name="Worden A.Z."/>
            <person name="Armbrust E.V."/>
            <person name="Bowler C."/>
            <person name="Green B."/>
            <person name="Moulton V."/>
            <person name="Van Oosterhout C."/>
            <person name="Grigoriev I."/>
        </authorList>
    </citation>
    <scope>NUCLEOTIDE SEQUENCE [LARGE SCALE GENOMIC DNA]</scope>
    <source>
        <strain evidence="3 4">CCMP1102</strain>
    </source>
</reference>
<keyword evidence="4" id="KW-1185">Reference proteome</keyword>
<sequence length="501" mass="54725">MSLNHNSNNNKAGSESFPLLFKTSDIDQSSNGTFLTCDLSTEESSFDESWSSSVSSITDYHPDDITDFKQHDNYVSNDEDDIDVDVNVDASNNADHYHHQDNYTSTTGKEEEESLLGLPLIESVVEEFNDITEAVLEELHKADEDVNYMIEMGLTRNFSLLHDDVVEASGLGNGTKKTETTSSSSIPLSAYVLLLSAIVAMSTIGPLLQLQDDATTTMKVVWRMVGTSFLLLPFATIDVYHYGIPKLTTPQCVTFLISTLCYDVLSLCFCLSLDFTAVGNAVILSNSLALILLVGKLFTGTPTTMLELTGATIAFGGAFLCSRDAANTNAIATTNGFGKTIVGDLLAITSAVGGVGYVMMAKTCRTHMSLYMFMFLTMSIGCLMVLFFQVFILQEVVTFDRDVTHGILGFLVWERSDRLPLELTMVVICNLLGTMGYVRAMPHFDSLVICSVQLLEPVIAEFLSYFSGVSALPGLVGWIGNIFVACGTFVVLYESQKSKDK</sequence>